<proteinExistence type="inferred from homology"/>
<keyword evidence="8 13" id="KW-0798">TonB box</keyword>
<evidence type="ECO:0000256" key="9">
    <source>
        <dbReference type="ARBA" id="ARBA00023136"/>
    </source>
</evidence>
<dbReference type="GO" id="GO:0015891">
    <property type="term" value="P:siderophore transport"/>
    <property type="evidence" value="ECO:0007669"/>
    <property type="project" value="InterPro"/>
</dbReference>
<dbReference type="RefSeq" id="WP_015829608.1">
    <property type="nucleotide sequence ID" value="NC_012969.1"/>
</dbReference>
<dbReference type="SUPFAM" id="SSF56935">
    <property type="entry name" value="Porins"/>
    <property type="match status" value="1"/>
</dbReference>
<dbReference type="STRING" id="582744.Msip34_0796"/>
<keyword evidence="5" id="KW-0406">Ion transport</keyword>
<dbReference type="Pfam" id="PF07660">
    <property type="entry name" value="STN"/>
    <property type="match status" value="1"/>
</dbReference>
<dbReference type="PANTHER" id="PTHR32552:SF82">
    <property type="entry name" value="FCUA PROTEIN"/>
    <property type="match status" value="1"/>
</dbReference>
<reference evidence="16 17" key="2">
    <citation type="journal article" date="2011" name="J. Bacteriol.">
        <title>Genomes of three methylotrophs from a single niche uncover genetic and metabolic divergence of Methylophilaceae.</title>
        <authorList>
            <person name="Lapidus A."/>
            <person name="Clum A."/>
            <person name="Labutti K."/>
            <person name="Kaluzhnaya M.G."/>
            <person name="Lim S."/>
            <person name="Beck D.A."/>
            <person name="Glavina Del Rio T."/>
            <person name="Nolan M."/>
            <person name="Mavromatis K."/>
            <person name="Huntemann M."/>
            <person name="Lucas S."/>
            <person name="Lidstrom M.E."/>
            <person name="Ivanova N."/>
            <person name="Chistoserdova L."/>
        </authorList>
    </citation>
    <scope>NUCLEOTIDE SEQUENCE [LARGE SCALE GENOMIC DNA]</scope>
    <source>
        <strain evidence="16 17">SIP3-4</strain>
    </source>
</reference>
<dbReference type="AlphaFoldDB" id="C6XBW9"/>
<evidence type="ECO:0000256" key="11">
    <source>
        <dbReference type="ARBA" id="ARBA00023237"/>
    </source>
</evidence>
<accession>C6XBW9</accession>
<keyword evidence="3 12" id="KW-0813">Transport</keyword>
<evidence type="ECO:0000256" key="10">
    <source>
        <dbReference type="ARBA" id="ARBA00023170"/>
    </source>
</evidence>
<dbReference type="InterPro" id="IPR037066">
    <property type="entry name" value="Plug_dom_sf"/>
</dbReference>
<evidence type="ECO:0000256" key="2">
    <source>
        <dbReference type="ARBA" id="ARBA00009810"/>
    </source>
</evidence>
<dbReference type="CDD" id="cd01347">
    <property type="entry name" value="ligand_gated_channel"/>
    <property type="match status" value="1"/>
</dbReference>
<evidence type="ECO:0000259" key="15">
    <source>
        <dbReference type="SMART" id="SM00965"/>
    </source>
</evidence>
<evidence type="ECO:0000256" key="12">
    <source>
        <dbReference type="PROSITE-ProRule" id="PRU01360"/>
    </source>
</evidence>
<dbReference type="NCBIfam" id="TIGR01783">
    <property type="entry name" value="TonB-siderophor"/>
    <property type="match status" value="1"/>
</dbReference>
<dbReference type="GO" id="GO:0009279">
    <property type="term" value="C:cell outer membrane"/>
    <property type="evidence" value="ECO:0007669"/>
    <property type="project" value="UniProtKB-SubCell"/>
</dbReference>
<evidence type="ECO:0000313" key="17">
    <source>
        <dbReference type="Proteomes" id="UP000002743"/>
    </source>
</evidence>
<evidence type="ECO:0000256" key="8">
    <source>
        <dbReference type="ARBA" id="ARBA00023077"/>
    </source>
</evidence>
<dbReference type="KEGG" id="mei:Msip34_0796"/>
<dbReference type="GO" id="GO:0038023">
    <property type="term" value="F:signaling receptor activity"/>
    <property type="evidence" value="ECO:0007669"/>
    <property type="project" value="InterPro"/>
</dbReference>
<dbReference type="InterPro" id="IPR000531">
    <property type="entry name" value="Beta-barrel_TonB"/>
</dbReference>
<evidence type="ECO:0000256" key="6">
    <source>
        <dbReference type="ARBA" id="ARBA00022692"/>
    </source>
</evidence>
<feature type="transmembrane region" description="Helical" evidence="14">
    <location>
        <begin position="24"/>
        <end position="43"/>
    </location>
</feature>
<dbReference type="Proteomes" id="UP000002743">
    <property type="component" value="Chromosome"/>
</dbReference>
<dbReference type="InterPro" id="IPR039426">
    <property type="entry name" value="TonB-dep_rcpt-like"/>
</dbReference>
<reference evidence="17" key="1">
    <citation type="submission" date="2009-07" db="EMBL/GenBank/DDBJ databases">
        <title>Complete sequence of chromosome of Methylovorus sp. SIP3-4.</title>
        <authorList>
            <person name="Lucas S."/>
            <person name="Copeland A."/>
            <person name="Lapidus A."/>
            <person name="Glavina del Rio T."/>
            <person name="Tice H."/>
            <person name="Bruce D."/>
            <person name="Goodwin L."/>
            <person name="Pitluck S."/>
            <person name="Clum A."/>
            <person name="Larimer F."/>
            <person name="Land M."/>
            <person name="Hauser L."/>
            <person name="Kyrpides N."/>
            <person name="Mikhailova N."/>
            <person name="Kayluzhnaya M."/>
            <person name="Chistoserdova L."/>
        </authorList>
    </citation>
    <scope>NUCLEOTIDE SEQUENCE [LARGE SCALE GENOMIC DNA]</scope>
    <source>
        <strain evidence="17">SIP3-4</strain>
    </source>
</reference>
<keyword evidence="5" id="KW-0410">Iron transport</keyword>
<dbReference type="Gene3D" id="2.170.130.10">
    <property type="entry name" value="TonB-dependent receptor, plug domain"/>
    <property type="match status" value="1"/>
</dbReference>
<dbReference type="InterPro" id="IPR012910">
    <property type="entry name" value="Plug_dom"/>
</dbReference>
<keyword evidence="11 12" id="KW-0998">Cell outer membrane</keyword>
<gene>
    <name evidence="16" type="ordered locus">Msip34_0796</name>
</gene>
<feature type="domain" description="Secretin/TonB short N-terminal" evidence="15">
    <location>
        <begin position="79"/>
        <end position="129"/>
    </location>
</feature>
<keyword evidence="6 12" id="KW-0812">Transmembrane</keyword>
<dbReference type="PROSITE" id="PS52016">
    <property type="entry name" value="TONB_DEPENDENT_REC_3"/>
    <property type="match status" value="1"/>
</dbReference>
<evidence type="ECO:0000256" key="4">
    <source>
        <dbReference type="ARBA" id="ARBA00022452"/>
    </source>
</evidence>
<sequence>MYHHDQTKPASPATAARFPQMRPLAFAIHLLMLEGALALGVWAPPAHAQTSGAQSLRTYDIPAGPLSIALTRFSRESGIYLVGAGEIIEGKTSEGLKGNFNVEDGLARLLAGSGLEAYRQADGSYGMRAVAVKAASTRQDDMSTLPLVAVTAVAERPENLPSAYAGGQVARGSRLGLLGNKDVLDTPFNTTSYTAELMENQQAITAADVVLNDPSVRTVSYSLTNAAAGGDIFLIRGFSVQDSVLFDGISGIASNRAAPVEMAERIEVLKGPSALLNGMAPGAGGAVGGTINMVPKRADDKPLTRLTATYMSNSNFGGHVDIGRRFGEDNAWGIRFNGVYRDGKNATAGQSVELGAATIGIDYRGNRLRASLDAGHQTMNNEAPQGAAGFGIADGITIPSPPSAKKRIAQDWEYANSKSNYLLAKAEYDLTPTWTLYGAAGGSNTISSYLSTDVSVADTQGNAQATVYYWPNWTNYRTAQGGVRGNFSTGAVSHQLNISANYLMKDSGYTADYYGFSSFATNIYNPPSVSRPSTAGMDSHPDKTNRLQLPSLAVADTLGFLDDRLTVTLGGRYQRVEVIDYSSTGESTTSYDKHAVTPVLAAVWKPGANWSIYSNYIEGLTQGDTAPIGTTNAGKVFPPVKTKQHEVGVKYDFGRFTTSLSTFQIEKPSGLTVSNGDGTSTYQVGGEQRNRGIELNVFGEVQGVRLLGGATYIQPKLTHASSDAYDGNTAPNVSRWQLNLGSEYDLSLVPGMTLTARMMSTSAQYLDEANTRSIPGWTRWDVGARYKTTAAERPLVLRLGIQNLFGRDYWSSSSGSWLYLGQPRTVMLSATMDF</sequence>
<comment type="subcellular location">
    <subcellularLocation>
        <location evidence="1 12">Cell outer membrane</location>
        <topology evidence="1 12">Multi-pass membrane protein</topology>
    </subcellularLocation>
</comment>
<dbReference type="InterPro" id="IPR010105">
    <property type="entry name" value="TonB_sidphr_rcpt"/>
</dbReference>
<dbReference type="OrthoDB" id="8732650at2"/>
<keyword evidence="17" id="KW-1185">Reference proteome</keyword>
<keyword evidence="10 16" id="KW-0675">Receptor</keyword>
<dbReference type="EMBL" id="CP001674">
    <property type="protein sequence ID" value="ACT50044.1"/>
    <property type="molecule type" value="Genomic_DNA"/>
</dbReference>
<evidence type="ECO:0000256" key="1">
    <source>
        <dbReference type="ARBA" id="ARBA00004571"/>
    </source>
</evidence>
<evidence type="ECO:0000256" key="7">
    <source>
        <dbReference type="ARBA" id="ARBA00023004"/>
    </source>
</evidence>
<keyword evidence="9 12" id="KW-0472">Membrane</keyword>
<dbReference type="Gene3D" id="3.55.50.30">
    <property type="match status" value="1"/>
</dbReference>
<dbReference type="eggNOG" id="COG4774">
    <property type="taxonomic scope" value="Bacteria"/>
</dbReference>
<evidence type="ECO:0000313" key="16">
    <source>
        <dbReference type="EMBL" id="ACT50044.1"/>
    </source>
</evidence>
<dbReference type="InterPro" id="IPR036942">
    <property type="entry name" value="Beta-barrel_TonB_sf"/>
</dbReference>
<name>C6XBW9_METGS</name>
<keyword evidence="4 12" id="KW-1134">Transmembrane beta strand</keyword>
<dbReference type="InterPro" id="IPR011662">
    <property type="entry name" value="Secretin/TonB_short_N"/>
</dbReference>
<dbReference type="Gene3D" id="2.40.170.20">
    <property type="entry name" value="TonB-dependent receptor, beta-barrel domain"/>
    <property type="match status" value="1"/>
</dbReference>
<evidence type="ECO:0000256" key="13">
    <source>
        <dbReference type="RuleBase" id="RU003357"/>
    </source>
</evidence>
<evidence type="ECO:0000256" key="14">
    <source>
        <dbReference type="SAM" id="Phobius"/>
    </source>
</evidence>
<keyword evidence="14" id="KW-1133">Transmembrane helix</keyword>
<dbReference type="GO" id="GO:0015344">
    <property type="term" value="F:siderophore uptake transmembrane transporter activity"/>
    <property type="evidence" value="ECO:0007669"/>
    <property type="project" value="TreeGrafter"/>
</dbReference>
<evidence type="ECO:0000256" key="5">
    <source>
        <dbReference type="ARBA" id="ARBA00022496"/>
    </source>
</evidence>
<organism evidence="16 17">
    <name type="scientific">Methylovorus glucosotrophus (strain SIP3-4)</name>
    <dbReference type="NCBI Taxonomy" id="582744"/>
    <lineage>
        <taxon>Bacteria</taxon>
        <taxon>Pseudomonadati</taxon>
        <taxon>Pseudomonadota</taxon>
        <taxon>Betaproteobacteria</taxon>
        <taxon>Nitrosomonadales</taxon>
        <taxon>Methylophilaceae</taxon>
        <taxon>Methylovorus</taxon>
    </lineage>
</organism>
<protein>
    <submittedName>
        <fullName evidence="16">TonB-dependent siderophore receptor</fullName>
    </submittedName>
</protein>
<dbReference type="PANTHER" id="PTHR32552">
    <property type="entry name" value="FERRICHROME IRON RECEPTOR-RELATED"/>
    <property type="match status" value="1"/>
</dbReference>
<dbReference type="HOGENOM" id="CLU_008287_22_0_4"/>
<keyword evidence="7" id="KW-0408">Iron</keyword>
<dbReference type="SMART" id="SM00965">
    <property type="entry name" value="STN"/>
    <property type="match status" value="1"/>
</dbReference>
<dbReference type="Pfam" id="PF00593">
    <property type="entry name" value="TonB_dep_Rec_b-barrel"/>
    <property type="match status" value="1"/>
</dbReference>
<evidence type="ECO:0000256" key="3">
    <source>
        <dbReference type="ARBA" id="ARBA00022448"/>
    </source>
</evidence>
<comment type="similarity">
    <text evidence="2 12 13">Belongs to the TonB-dependent receptor family.</text>
</comment>
<dbReference type="Pfam" id="PF07715">
    <property type="entry name" value="Plug"/>
    <property type="match status" value="1"/>
</dbReference>